<evidence type="ECO:0000313" key="3">
    <source>
        <dbReference type="EMBL" id="PXZ07078.1"/>
    </source>
</evidence>
<evidence type="ECO:0000256" key="1">
    <source>
        <dbReference type="SAM" id="Coils"/>
    </source>
</evidence>
<comment type="caution">
    <text evidence="3">The sequence shown here is derived from an EMBL/GenBank/DDBJ whole genome shotgun (WGS) entry which is preliminary data.</text>
</comment>
<organism evidence="3 4">
    <name type="scientific">Gilliamella apicola</name>
    <dbReference type="NCBI Taxonomy" id="1196095"/>
    <lineage>
        <taxon>Bacteria</taxon>
        <taxon>Pseudomonadati</taxon>
        <taxon>Pseudomonadota</taxon>
        <taxon>Gammaproteobacteria</taxon>
        <taxon>Orbales</taxon>
        <taxon>Orbaceae</taxon>
        <taxon>Gilliamella</taxon>
    </lineage>
</organism>
<dbReference type="Pfam" id="PF23793">
    <property type="entry name" value="LysC"/>
    <property type="match status" value="1"/>
</dbReference>
<protein>
    <recommendedName>
        <fullName evidence="5">DUF2570 domain-containing protein</fullName>
    </recommendedName>
</protein>
<accession>A0A2V4ERF1</accession>
<name>A0A2V4ERF1_9GAMM</name>
<keyword evidence="1" id="KW-0175">Coiled coil</keyword>
<dbReference type="RefSeq" id="WP_110433665.1">
    <property type="nucleotide sequence ID" value="NZ_QGLR01000010.1"/>
</dbReference>
<keyword evidence="4" id="KW-1185">Reference proteome</keyword>
<keyword evidence="2" id="KW-1133">Transmembrane helix</keyword>
<sequence>MNKSKILGIALIIVSFVLVVYFGYNNYQERKQLKNDKFELTNRINQLQQTIAKNNQIIAANEQSKRELENQSISRQEQINEQLKDNDCANQFVLCISLVACTTERKVYVNQPMPVNLLSDCMPNLPPKKMTFGDSVSYNEHLLNVIEMCNQDKRGIREINM</sequence>
<keyword evidence="2" id="KW-0472">Membrane</keyword>
<dbReference type="OrthoDB" id="7065757at2"/>
<feature type="coiled-coil region" evidence="1">
    <location>
        <begin position="30"/>
        <end position="86"/>
    </location>
</feature>
<feature type="transmembrane region" description="Helical" evidence="2">
    <location>
        <begin position="6"/>
        <end position="24"/>
    </location>
</feature>
<evidence type="ECO:0000313" key="4">
    <source>
        <dbReference type="Proteomes" id="UP000247932"/>
    </source>
</evidence>
<gene>
    <name evidence="3" type="ORF">DKK70_08790</name>
</gene>
<dbReference type="InterPro" id="IPR058979">
    <property type="entry name" value="LysC-like"/>
</dbReference>
<dbReference type="EMBL" id="QGLR01000010">
    <property type="protein sequence ID" value="PXZ07078.1"/>
    <property type="molecule type" value="Genomic_DNA"/>
</dbReference>
<evidence type="ECO:0008006" key="5">
    <source>
        <dbReference type="Google" id="ProtNLM"/>
    </source>
</evidence>
<dbReference type="AlphaFoldDB" id="A0A2V4ERF1"/>
<reference evidence="3 4" key="1">
    <citation type="submission" date="2018-05" db="EMBL/GenBank/DDBJ databases">
        <title>Reference genomes for bee gut microbiota database.</title>
        <authorList>
            <person name="Ellegaard K.M."/>
        </authorList>
    </citation>
    <scope>NUCLEOTIDE SEQUENCE [LARGE SCALE GENOMIC DNA]</scope>
    <source>
        <strain evidence="3 4">ESL0182</strain>
    </source>
</reference>
<proteinExistence type="predicted"/>
<evidence type="ECO:0000256" key="2">
    <source>
        <dbReference type="SAM" id="Phobius"/>
    </source>
</evidence>
<keyword evidence="2" id="KW-0812">Transmembrane</keyword>
<dbReference type="Proteomes" id="UP000247932">
    <property type="component" value="Unassembled WGS sequence"/>
</dbReference>